<evidence type="ECO:0000256" key="3">
    <source>
        <dbReference type="ARBA" id="ARBA00022801"/>
    </source>
</evidence>
<dbReference type="CDD" id="cd11592">
    <property type="entry name" value="Agmatinase_PAH"/>
    <property type="match status" value="1"/>
</dbReference>
<accession>A0A1H9AMV8</accession>
<evidence type="ECO:0000256" key="2">
    <source>
        <dbReference type="ARBA" id="ARBA00022723"/>
    </source>
</evidence>
<proteinExistence type="inferred from homology"/>
<evidence type="ECO:0000256" key="1">
    <source>
        <dbReference type="ARBA" id="ARBA00009227"/>
    </source>
</evidence>
<evidence type="ECO:0000256" key="5">
    <source>
        <dbReference type="RuleBase" id="RU003684"/>
    </source>
</evidence>
<dbReference type="PIRSF" id="PIRSF036979">
    <property type="entry name" value="Arginase"/>
    <property type="match status" value="1"/>
</dbReference>
<reference evidence="8" key="2">
    <citation type="submission" date="2016-10" db="EMBL/GenBank/DDBJ databases">
        <authorList>
            <person name="Varghese N."/>
            <person name="Submissions S."/>
        </authorList>
    </citation>
    <scope>NUCLEOTIDE SEQUENCE [LARGE SCALE GENOMIC DNA]</scope>
    <source>
        <strain evidence="8">Nm9</strain>
    </source>
</reference>
<dbReference type="PROSITE" id="PS01053">
    <property type="entry name" value="ARGINASE_1"/>
    <property type="match status" value="1"/>
</dbReference>
<dbReference type="PANTHER" id="PTHR11358">
    <property type="entry name" value="ARGINASE/AGMATINASE"/>
    <property type="match status" value="1"/>
</dbReference>
<protein>
    <submittedName>
        <fullName evidence="7">Agmatinase</fullName>
    </submittedName>
</protein>
<dbReference type="Gene3D" id="3.40.800.10">
    <property type="entry name" value="Ureohydrolase domain"/>
    <property type="match status" value="1"/>
</dbReference>
<dbReference type="SUPFAM" id="SSF52768">
    <property type="entry name" value="Arginase/deacetylase"/>
    <property type="match status" value="1"/>
</dbReference>
<feature type="binding site" evidence="4">
    <location>
        <position position="162"/>
    </location>
    <ligand>
        <name>Mn(2+)</name>
        <dbReference type="ChEBI" id="CHEBI:29035"/>
        <label>1</label>
    </ligand>
</feature>
<dbReference type="Proteomes" id="UP000244110">
    <property type="component" value="Unassembled WGS sequence"/>
</dbReference>
<gene>
    <name evidence="6" type="ORF">C8R28_101173</name>
    <name evidence="7" type="ORF">SAMN05421510_100462</name>
</gene>
<evidence type="ECO:0000313" key="9">
    <source>
        <dbReference type="Proteomes" id="UP000244110"/>
    </source>
</evidence>
<keyword evidence="4" id="KW-0464">Manganese</keyword>
<evidence type="ECO:0000313" key="8">
    <source>
        <dbReference type="Proteomes" id="UP000181998"/>
    </source>
</evidence>
<dbReference type="GO" id="GO:0046872">
    <property type="term" value="F:metal ion binding"/>
    <property type="evidence" value="ECO:0007669"/>
    <property type="project" value="UniProtKB-KW"/>
</dbReference>
<name>A0A1H9AMV8_9PROT</name>
<sequence length="346" mass="38120">MLVIVDNGWLLKSGMSIFDKKDIEIMTNDDRTKTNGVIVRESPYGMQREPTFSGILSFMRRKYSKDIDGAELVVSGIPFDLAVTYRSGARFGPQAIRLASAEIASTTPYPWGFDPFENLAVIDFGDCFLDVHNPLTIPQAIIEHARHILASGARMLTFGGDHYITYPLLKAHAEKFGEPLALIHFDAHSDTWPDDSPDSLNHGSMFYKAIKDGLIDPKHSVQIGIRTWNDDFMGMHILDAAWVHRHDTDAVVAEVERIVGNRPAYFTFDIDCLDPAFAPGTGTPVCGGLSTAQALSIIRGFSMLNLIGMDIVEVAPAYDHSQITALAAAHIACDLICLLAKRKAEK</sequence>
<dbReference type="STRING" id="44577.ATY38_05680"/>
<dbReference type="NCBIfam" id="TIGR01230">
    <property type="entry name" value="agmatinase"/>
    <property type="match status" value="1"/>
</dbReference>
<dbReference type="Pfam" id="PF00491">
    <property type="entry name" value="Arginase"/>
    <property type="match status" value="1"/>
</dbReference>
<dbReference type="NCBIfam" id="NF002564">
    <property type="entry name" value="PRK02190.1"/>
    <property type="match status" value="1"/>
</dbReference>
<reference evidence="6 9" key="3">
    <citation type="submission" date="2018-04" db="EMBL/GenBank/DDBJ databases">
        <title>Active sludge and wastewater microbial communities from Klosterneuburg, Austria.</title>
        <authorList>
            <person name="Wagner M."/>
        </authorList>
    </citation>
    <scope>NUCLEOTIDE SEQUENCE [LARGE SCALE GENOMIC DNA]</scope>
    <source>
        <strain evidence="6 9">Nm4</strain>
    </source>
</reference>
<evidence type="ECO:0000256" key="4">
    <source>
        <dbReference type="PIRSR" id="PIRSR036979-1"/>
    </source>
</evidence>
<feature type="binding site" evidence="4">
    <location>
        <position position="188"/>
    </location>
    <ligand>
        <name>Mn(2+)</name>
        <dbReference type="ChEBI" id="CHEBI:29035"/>
        <label>1</label>
    </ligand>
</feature>
<dbReference type="GO" id="GO:0008783">
    <property type="term" value="F:agmatinase activity"/>
    <property type="evidence" value="ECO:0007669"/>
    <property type="project" value="TreeGrafter"/>
</dbReference>
<comment type="cofactor">
    <cofactor evidence="4">
        <name>Mn(2+)</name>
        <dbReference type="ChEBI" id="CHEBI:29035"/>
    </cofactor>
    <text evidence="4">Binds 2 manganese ions per subunit.</text>
</comment>
<dbReference type="InterPro" id="IPR023696">
    <property type="entry name" value="Ureohydrolase_dom_sf"/>
</dbReference>
<dbReference type="Proteomes" id="UP000181998">
    <property type="component" value="Unassembled WGS sequence"/>
</dbReference>
<dbReference type="AlphaFoldDB" id="A0A1H9AMV8"/>
<dbReference type="PROSITE" id="PS51409">
    <property type="entry name" value="ARGINASE_2"/>
    <property type="match status" value="1"/>
</dbReference>
<dbReference type="EMBL" id="FOFX01000004">
    <property type="protein sequence ID" value="SEP78106.1"/>
    <property type="molecule type" value="Genomic_DNA"/>
</dbReference>
<feature type="binding site" evidence="4">
    <location>
        <position position="190"/>
    </location>
    <ligand>
        <name>Mn(2+)</name>
        <dbReference type="ChEBI" id="CHEBI:29035"/>
        <label>1</label>
    </ligand>
</feature>
<feature type="binding site" evidence="4">
    <location>
        <position position="271"/>
    </location>
    <ligand>
        <name>Mn(2+)</name>
        <dbReference type="ChEBI" id="CHEBI:29035"/>
        <label>1</label>
    </ligand>
</feature>
<keyword evidence="2 4" id="KW-0479">Metal-binding</keyword>
<comment type="similarity">
    <text evidence="1">Belongs to the arginase family. Agmatinase subfamily.</text>
</comment>
<dbReference type="PANTHER" id="PTHR11358:SF26">
    <property type="entry name" value="GUANIDINO ACID HYDROLASE, MITOCHONDRIAL"/>
    <property type="match status" value="1"/>
</dbReference>
<feature type="binding site" evidence="4">
    <location>
        <position position="269"/>
    </location>
    <ligand>
        <name>Mn(2+)</name>
        <dbReference type="ChEBI" id="CHEBI:29035"/>
        <label>1</label>
    </ligand>
</feature>
<dbReference type="InterPro" id="IPR020855">
    <property type="entry name" value="Ureohydrolase_Mn_BS"/>
</dbReference>
<organism evidence="7 8">
    <name type="scientific">Nitrosomonas ureae</name>
    <dbReference type="NCBI Taxonomy" id="44577"/>
    <lineage>
        <taxon>Bacteria</taxon>
        <taxon>Pseudomonadati</taxon>
        <taxon>Pseudomonadota</taxon>
        <taxon>Betaproteobacteria</taxon>
        <taxon>Nitrosomonadales</taxon>
        <taxon>Nitrosomonadaceae</taxon>
        <taxon>Nitrosomonas</taxon>
    </lineage>
</organism>
<evidence type="ECO:0000313" key="7">
    <source>
        <dbReference type="EMBL" id="SEP78106.1"/>
    </source>
</evidence>
<keyword evidence="3 5" id="KW-0378">Hydrolase</keyword>
<dbReference type="GO" id="GO:0033389">
    <property type="term" value="P:putrescine biosynthetic process from arginine, via agmatine"/>
    <property type="evidence" value="ECO:0007669"/>
    <property type="project" value="TreeGrafter"/>
</dbReference>
<dbReference type="InterPro" id="IPR006035">
    <property type="entry name" value="Ureohydrolase"/>
</dbReference>
<feature type="binding site" evidence="4">
    <location>
        <position position="186"/>
    </location>
    <ligand>
        <name>Mn(2+)</name>
        <dbReference type="ChEBI" id="CHEBI:29035"/>
        <label>1</label>
    </ligand>
</feature>
<dbReference type="EMBL" id="QAOL01000011">
    <property type="protein sequence ID" value="PTQ86155.1"/>
    <property type="molecule type" value="Genomic_DNA"/>
</dbReference>
<evidence type="ECO:0000313" key="6">
    <source>
        <dbReference type="EMBL" id="PTQ86155.1"/>
    </source>
</evidence>
<dbReference type="InterPro" id="IPR005925">
    <property type="entry name" value="Agmatinase-rel"/>
</dbReference>
<reference evidence="7" key="1">
    <citation type="submission" date="2016-10" db="EMBL/GenBank/DDBJ databases">
        <authorList>
            <person name="de Groot N.N."/>
        </authorList>
    </citation>
    <scope>NUCLEOTIDE SEQUENCE [LARGE SCALE GENOMIC DNA]</scope>
    <source>
        <strain evidence="7">Nm9</strain>
    </source>
</reference>